<name>A0ABN3SLC8_9ACTN</name>
<evidence type="ECO:0000313" key="1">
    <source>
        <dbReference type="EMBL" id="GAA2679886.1"/>
    </source>
</evidence>
<protein>
    <recommendedName>
        <fullName evidence="3">Methyltransferase domain-containing protein</fullName>
    </recommendedName>
</protein>
<keyword evidence="2" id="KW-1185">Reference proteome</keyword>
<proteinExistence type="predicted"/>
<evidence type="ECO:0008006" key="3">
    <source>
        <dbReference type="Google" id="ProtNLM"/>
    </source>
</evidence>
<gene>
    <name evidence="1" type="ORF">GCM10010412_063810</name>
</gene>
<comment type="caution">
    <text evidence="1">The sequence shown here is derived from an EMBL/GenBank/DDBJ whole genome shotgun (WGS) entry which is preliminary data.</text>
</comment>
<reference evidence="1 2" key="1">
    <citation type="journal article" date="2019" name="Int. J. Syst. Evol. Microbiol.">
        <title>The Global Catalogue of Microorganisms (GCM) 10K type strain sequencing project: providing services to taxonomists for standard genome sequencing and annotation.</title>
        <authorList>
            <consortium name="The Broad Institute Genomics Platform"/>
            <consortium name="The Broad Institute Genome Sequencing Center for Infectious Disease"/>
            <person name="Wu L."/>
            <person name="Ma J."/>
        </authorList>
    </citation>
    <scope>NUCLEOTIDE SEQUENCE [LARGE SCALE GENOMIC DNA]</scope>
    <source>
        <strain evidence="1 2">JCM 6835</strain>
    </source>
</reference>
<dbReference type="Proteomes" id="UP001501666">
    <property type="component" value="Unassembled WGS sequence"/>
</dbReference>
<accession>A0ABN3SLC8</accession>
<sequence>MLRRMNWDFVRDHLPPAPARVVEIGCGPLGGFVPDLLASGYGATGVDPVAPEGPLYHRMEFEEYEPDGPVDALVACTSLHHVHDLDEVFGKVAGALTRDGVFVVVEWARELFDEDTARWCFSRLSDEDDSWLHRHRDGWAASGQPWEAYLGGWAAEEGLHSGAELETALGRWFEPLTVERGPYFFTERDGGAGERAAIDAGLIRATGIRYAGRPLRR</sequence>
<organism evidence="1 2">
    <name type="scientific">Nonomuraea recticatena</name>
    <dbReference type="NCBI Taxonomy" id="46178"/>
    <lineage>
        <taxon>Bacteria</taxon>
        <taxon>Bacillati</taxon>
        <taxon>Actinomycetota</taxon>
        <taxon>Actinomycetes</taxon>
        <taxon>Streptosporangiales</taxon>
        <taxon>Streptosporangiaceae</taxon>
        <taxon>Nonomuraea</taxon>
    </lineage>
</organism>
<dbReference type="Gene3D" id="3.40.50.150">
    <property type="entry name" value="Vaccinia Virus protein VP39"/>
    <property type="match status" value="1"/>
</dbReference>
<dbReference type="SUPFAM" id="SSF53335">
    <property type="entry name" value="S-adenosyl-L-methionine-dependent methyltransferases"/>
    <property type="match status" value="1"/>
</dbReference>
<dbReference type="Pfam" id="PF13489">
    <property type="entry name" value="Methyltransf_23"/>
    <property type="match status" value="1"/>
</dbReference>
<dbReference type="EMBL" id="BAAATE010000020">
    <property type="protein sequence ID" value="GAA2679886.1"/>
    <property type="molecule type" value="Genomic_DNA"/>
</dbReference>
<evidence type="ECO:0000313" key="2">
    <source>
        <dbReference type="Proteomes" id="UP001501666"/>
    </source>
</evidence>
<dbReference type="InterPro" id="IPR029063">
    <property type="entry name" value="SAM-dependent_MTases_sf"/>
</dbReference>
<dbReference type="CDD" id="cd02440">
    <property type="entry name" value="AdoMet_MTases"/>
    <property type="match status" value="1"/>
</dbReference>